<gene>
    <name evidence="14" type="ORF">SAMN05660652_03694</name>
</gene>
<dbReference type="Pfam" id="PF13609">
    <property type="entry name" value="Porin_4"/>
    <property type="match status" value="1"/>
</dbReference>
<evidence type="ECO:0000256" key="7">
    <source>
        <dbReference type="ARBA" id="ARBA00023065"/>
    </source>
</evidence>
<dbReference type="STRING" id="83767.SAMN05660652_03694"/>
<dbReference type="InterPro" id="IPR050298">
    <property type="entry name" value="Gram-neg_bact_OMP"/>
</dbReference>
<dbReference type="PANTHER" id="PTHR34501:SF9">
    <property type="entry name" value="MAJOR OUTER MEMBRANE PROTEIN P.IA"/>
    <property type="match status" value="1"/>
</dbReference>
<dbReference type="PANTHER" id="PTHR34501">
    <property type="entry name" value="PROTEIN YDDL-RELATED"/>
    <property type="match status" value="1"/>
</dbReference>
<keyword evidence="15" id="KW-1185">Reference proteome</keyword>
<comment type="subcellular location">
    <subcellularLocation>
        <location evidence="1">Cell outer membrane</location>
        <topology evidence="1">Multi-pass membrane protein</topology>
    </subcellularLocation>
</comment>
<dbReference type="InterPro" id="IPR023614">
    <property type="entry name" value="Porin_dom_sf"/>
</dbReference>
<dbReference type="CDD" id="cd00342">
    <property type="entry name" value="gram_neg_porins"/>
    <property type="match status" value="1"/>
</dbReference>
<proteinExistence type="predicted"/>
<accession>A0A1G8LS36</accession>
<dbReference type="Proteomes" id="UP000198607">
    <property type="component" value="Unassembled WGS sequence"/>
</dbReference>
<dbReference type="AlphaFoldDB" id="A0A1G8LS36"/>
<reference evidence="14 15" key="1">
    <citation type="submission" date="2016-10" db="EMBL/GenBank/DDBJ databases">
        <authorList>
            <person name="de Groot N.N."/>
        </authorList>
    </citation>
    <scope>NUCLEOTIDE SEQUENCE [LARGE SCALE GENOMIC DNA]</scope>
    <source>
        <strain evidence="14 15">DSM 5885</strain>
    </source>
</reference>
<keyword evidence="5" id="KW-0812">Transmembrane</keyword>
<keyword evidence="4" id="KW-1134">Transmembrane beta strand</keyword>
<evidence type="ECO:0000256" key="6">
    <source>
        <dbReference type="ARBA" id="ARBA00022729"/>
    </source>
</evidence>
<keyword evidence="10" id="KW-0998">Cell outer membrane</keyword>
<dbReference type="SUPFAM" id="SSF56935">
    <property type="entry name" value="Porins"/>
    <property type="match status" value="1"/>
</dbReference>
<dbReference type="OrthoDB" id="5289162at2"/>
<evidence type="ECO:0000256" key="5">
    <source>
        <dbReference type="ARBA" id="ARBA00022692"/>
    </source>
</evidence>
<name>A0A1G8LS36_9RHOO</name>
<organism evidence="14 15">
    <name type="scientific">Propionivibrio dicarboxylicus</name>
    <dbReference type="NCBI Taxonomy" id="83767"/>
    <lineage>
        <taxon>Bacteria</taxon>
        <taxon>Pseudomonadati</taxon>
        <taxon>Pseudomonadota</taxon>
        <taxon>Betaproteobacteria</taxon>
        <taxon>Rhodocyclales</taxon>
        <taxon>Rhodocyclaceae</taxon>
        <taxon>Propionivibrio</taxon>
    </lineage>
</organism>
<evidence type="ECO:0000256" key="12">
    <source>
        <dbReference type="SAM" id="SignalP"/>
    </source>
</evidence>
<evidence type="ECO:0000256" key="11">
    <source>
        <dbReference type="SAM" id="Coils"/>
    </source>
</evidence>
<evidence type="ECO:0000259" key="13">
    <source>
        <dbReference type="Pfam" id="PF13609"/>
    </source>
</evidence>
<evidence type="ECO:0000313" key="14">
    <source>
        <dbReference type="EMBL" id="SDI58476.1"/>
    </source>
</evidence>
<dbReference type="GO" id="GO:0006811">
    <property type="term" value="P:monoatomic ion transport"/>
    <property type="evidence" value="ECO:0007669"/>
    <property type="project" value="UniProtKB-KW"/>
</dbReference>
<dbReference type="GO" id="GO:0015288">
    <property type="term" value="F:porin activity"/>
    <property type="evidence" value="ECO:0007669"/>
    <property type="project" value="UniProtKB-KW"/>
</dbReference>
<sequence>MSHKQNTRGAKRSVASMILFGCMATAAGGVYADAASDLLREVAAQKARLEQLEKKLEAVTKEAASAKETARVAQEKVAAAPAVPAAGEGNLLPKGFTIYGVADGGLEYANYGLGYKTRVQSGMGTASRLGFKGERSFSDDLTAYFTLEAGVSIDNGQSTNHSSNISNPGYGTLSSSSTSSSGVAIFSRQTFLGLRSKKFGDIHFGRDYAPIYTLARDTDPFSIGGATAYKLWAGLAAGRFDNGAFYSTPSIAGFQASAAYSAGMENNSNSDVGATGGAVTNAIAMSNQAGPKDEGRGTSGVLTYRNGPLLLGTGYLSFFRSNATVSAPATEPVNRKAYNLGGSYDFKVAKLFAQYIQSKDTQAGLASNTTADKTFYWLGVAMPFGGVHTVRATYGHLNDKLTTNKDSDHYGIGYEYALDKQTDLYTYYAQTSNKNGGTNAPCAGGVCQGFDAVANFTPKVWMMGGRYRF</sequence>
<dbReference type="GO" id="GO:0009279">
    <property type="term" value="C:cell outer membrane"/>
    <property type="evidence" value="ECO:0007669"/>
    <property type="project" value="UniProtKB-SubCell"/>
</dbReference>
<keyword evidence="7" id="KW-0406">Ion transport</keyword>
<protein>
    <submittedName>
        <fullName evidence="14">Outer membrane protein (Porin)</fullName>
    </submittedName>
</protein>
<dbReference type="InterPro" id="IPR033900">
    <property type="entry name" value="Gram_neg_porin_domain"/>
</dbReference>
<evidence type="ECO:0000256" key="9">
    <source>
        <dbReference type="ARBA" id="ARBA00023136"/>
    </source>
</evidence>
<evidence type="ECO:0000256" key="2">
    <source>
        <dbReference type="ARBA" id="ARBA00011233"/>
    </source>
</evidence>
<feature type="domain" description="Porin" evidence="13">
    <location>
        <begin position="78"/>
        <end position="435"/>
    </location>
</feature>
<keyword evidence="9" id="KW-0472">Membrane</keyword>
<evidence type="ECO:0000256" key="8">
    <source>
        <dbReference type="ARBA" id="ARBA00023114"/>
    </source>
</evidence>
<evidence type="ECO:0000256" key="10">
    <source>
        <dbReference type="ARBA" id="ARBA00023237"/>
    </source>
</evidence>
<evidence type="ECO:0000256" key="3">
    <source>
        <dbReference type="ARBA" id="ARBA00022448"/>
    </source>
</evidence>
<dbReference type="EMBL" id="FNCY01000022">
    <property type="protein sequence ID" value="SDI58476.1"/>
    <property type="molecule type" value="Genomic_DNA"/>
</dbReference>
<keyword evidence="8" id="KW-0626">Porin</keyword>
<dbReference type="GO" id="GO:0046930">
    <property type="term" value="C:pore complex"/>
    <property type="evidence" value="ECO:0007669"/>
    <property type="project" value="UniProtKB-KW"/>
</dbReference>
<feature type="chain" id="PRO_5011563366" evidence="12">
    <location>
        <begin position="27"/>
        <end position="469"/>
    </location>
</feature>
<dbReference type="RefSeq" id="WP_091939908.1">
    <property type="nucleotide sequence ID" value="NZ_FNCY01000022.1"/>
</dbReference>
<keyword evidence="3" id="KW-0813">Transport</keyword>
<evidence type="ECO:0000313" key="15">
    <source>
        <dbReference type="Proteomes" id="UP000198607"/>
    </source>
</evidence>
<evidence type="ECO:0000256" key="1">
    <source>
        <dbReference type="ARBA" id="ARBA00004571"/>
    </source>
</evidence>
<evidence type="ECO:0000256" key="4">
    <source>
        <dbReference type="ARBA" id="ARBA00022452"/>
    </source>
</evidence>
<feature type="coiled-coil region" evidence="11">
    <location>
        <begin position="32"/>
        <end position="76"/>
    </location>
</feature>
<comment type="subunit">
    <text evidence="2">Homotrimer.</text>
</comment>
<keyword evidence="6 12" id="KW-0732">Signal</keyword>
<keyword evidence="11" id="KW-0175">Coiled coil</keyword>
<dbReference type="Gene3D" id="2.40.160.10">
    <property type="entry name" value="Porin"/>
    <property type="match status" value="1"/>
</dbReference>
<feature type="signal peptide" evidence="12">
    <location>
        <begin position="1"/>
        <end position="26"/>
    </location>
</feature>